<evidence type="ECO:0000256" key="5">
    <source>
        <dbReference type="ARBA" id="ARBA00022676"/>
    </source>
</evidence>
<dbReference type="Pfam" id="PF00912">
    <property type="entry name" value="Transgly"/>
    <property type="match status" value="1"/>
</dbReference>
<evidence type="ECO:0000256" key="4">
    <source>
        <dbReference type="ARBA" id="ARBA00022670"/>
    </source>
</evidence>
<keyword evidence="8" id="KW-0378">Hydrolase</keyword>
<evidence type="ECO:0000256" key="14">
    <source>
        <dbReference type="ARBA" id="ARBA00023316"/>
    </source>
</evidence>
<dbReference type="PANTHER" id="PTHR32282">
    <property type="entry name" value="BINDING PROTEIN TRANSPEPTIDASE, PUTATIVE-RELATED"/>
    <property type="match status" value="1"/>
</dbReference>
<evidence type="ECO:0000256" key="11">
    <source>
        <dbReference type="ARBA" id="ARBA00022989"/>
    </source>
</evidence>
<keyword evidence="7" id="KW-0812">Transmembrane</keyword>
<dbReference type="OrthoDB" id="9766909at2"/>
<dbReference type="GO" id="GO:0030288">
    <property type="term" value="C:outer membrane-bounded periplasmic space"/>
    <property type="evidence" value="ECO:0007669"/>
    <property type="project" value="TreeGrafter"/>
</dbReference>
<evidence type="ECO:0000256" key="6">
    <source>
        <dbReference type="ARBA" id="ARBA00022679"/>
    </source>
</evidence>
<keyword evidence="3" id="KW-0121">Carboxypeptidase</keyword>
<dbReference type="PROSITE" id="PS50126">
    <property type="entry name" value="S1"/>
    <property type="match status" value="1"/>
</dbReference>
<evidence type="ECO:0000256" key="16">
    <source>
        <dbReference type="ARBA" id="ARBA00049902"/>
    </source>
</evidence>
<keyword evidence="12" id="KW-0472">Membrane</keyword>
<dbReference type="InterPro" id="IPR001460">
    <property type="entry name" value="PCN-bd_Tpept"/>
</dbReference>
<accession>A0A2T4TZG3</accession>
<keyword evidence="9" id="KW-0133">Cell shape</keyword>
<evidence type="ECO:0000256" key="8">
    <source>
        <dbReference type="ARBA" id="ARBA00022801"/>
    </source>
</evidence>
<comment type="caution">
    <text evidence="18">The sequence shown here is derived from an EMBL/GenBank/DDBJ whole genome shotgun (WGS) entry which is preliminary data.</text>
</comment>
<dbReference type="SUPFAM" id="SSF53955">
    <property type="entry name" value="Lysozyme-like"/>
    <property type="match status" value="1"/>
</dbReference>
<dbReference type="PANTHER" id="PTHR32282:SF27">
    <property type="entry name" value="PENICILLIN-BINDING PROTEIN 1A"/>
    <property type="match status" value="1"/>
</dbReference>
<evidence type="ECO:0000313" key="18">
    <source>
        <dbReference type="EMBL" id="PTL36504.1"/>
    </source>
</evidence>
<evidence type="ECO:0000259" key="17">
    <source>
        <dbReference type="PROSITE" id="PS50126"/>
    </source>
</evidence>
<dbReference type="InterPro" id="IPR012340">
    <property type="entry name" value="NA-bd_OB-fold"/>
</dbReference>
<evidence type="ECO:0000256" key="12">
    <source>
        <dbReference type="ARBA" id="ARBA00023136"/>
    </source>
</evidence>
<keyword evidence="4" id="KW-0645">Protease</keyword>
<dbReference type="InterPro" id="IPR023346">
    <property type="entry name" value="Lysozyme-like_dom_sf"/>
</dbReference>
<evidence type="ECO:0000256" key="9">
    <source>
        <dbReference type="ARBA" id="ARBA00022960"/>
    </source>
</evidence>
<dbReference type="InterPro" id="IPR003029">
    <property type="entry name" value="S1_domain"/>
</dbReference>
<reference evidence="18 19" key="1">
    <citation type="submission" date="2017-09" db="EMBL/GenBank/DDBJ databases">
        <title>Bloom of a denitrifying methanotroph, Candidatus Methylomirabilis limnetica, in a deep stratified lake.</title>
        <authorList>
            <person name="Graf J.S."/>
            <person name="Marchant H.K."/>
            <person name="Tienken D."/>
            <person name="Hach P.F."/>
            <person name="Brand A."/>
            <person name="Schubert C.J."/>
            <person name="Kuypers M.M."/>
            <person name="Milucka J."/>
        </authorList>
    </citation>
    <scope>NUCLEOTIDE SEQUENCE [LARGE SCALE GENOMIC DNA]</scope>
    <source>
        <strain evidence="18 19">Zug</strain>
    </source>
</reference>
<dbReference type="RefSeq" id="WP_107561574.1">
    <property type="nucleotide sequence ID" value="NZ_NVQC01000015.1"/>
</dbReference>
<dbReference type="Pfam" id="PF00575">
    <property type="entry name" value="S1"/>
    <property type="match status" value="1"/>
</dbReference>
<dbReference type="InterPro" id="IPR012338">
    <property type="entry name" value="Beta-lactam/transpept-like"/>
</dbReference>
<protein>
    <recommendedName>
        <fullName evidence="15">peptidoglycan glycosyltransferase</fullName>
        <ecNumber evidence="15">2.4.99.28</ecNumber>
    </recommendedName>
</protein>
<dbReference type="Gene3D" id="1.10.3810.10">
    <property type="entry name" value="Biosynthetic peptidoglycan transglycosylase-like"/>
    <property type="match status" value="1"/>
</dbReference>
<evidence type="ECO:0000256" key="13">
    <source>
        <dbReference type="ARBA" id="ARBA00023268"/>
    </source>
</evidence>
<reference evidence="19" key="2">
    <citation type="journal article" date="2018" name="Environ. Microbiol.">
        <title>Bloom of a denitrifying methanotroph, 'Candidatus Methylomirabilis limnetica', in a deep stratified lake.</title>
        <authorList>
            <person name="Graf J.S."/>
            <person name="Mayr M.J."/>
            <person name="Marchant H.K."/>
            <person name="Tienken D."/>
            <person name="Hach P.F."/>
            <person name="Brand A."/>
            <person name="Schubert C.J."/>
            <person name="Kuypers M.M."/>
            <person name="Milucka J."/>
        </authorList>
    </citation>
    <scope>NUCLEOTIDE SEQUENCE [LARGE SCALE GENOMIC DNA]</scope>
    <source>
        <strain evidence="19">Zug</strain>
    </source>
</reference>
<dbReference type="NCBIfam" id="TIGR02074">
    <property type="entry name" value="PBP_1a_fam"/>
    <property type="match status" value="1"/>
</dbReference>
<comment type="catalytic activity">
    <reaction evidence="16">
        <text>[GlcNAc-(1-&gt;4)-Mur2Ac(oyl-L-Ala-gamma-D-Glu-L-Lys-D-Ala-D-Ala)](n)-di-trans,octa-cis-undecaprenyl diphosphate + beta-D-GlcNAc-(1-&gt;4)-Mur2Ac(oyl-L-Ala-gamma-D-Glu-L-Lys-D-Ala-D-Ala)-di-trans,octa-cis-undecaprenyl diphosphate = [GlcNAc-(1-&gt;4)-Mur2Ac(oyl-L-Ala-gamma-D-Glu-L-Lys-D-Ala-D-Ala)](n+1)-di-trans,octa-cis-undecaprenyl diphosphate + di-trans,octa-cis-undecaprenyl diphosphate + H(+)</text>
        <dbReference type="Rhea" id="RHEA:23708"/>
        <dbReference type="Rhea" id="RHEA-COMP:9602"/>
        <dbReference type="Rhea" id="RHEA-COMP:9603"/>
        <dbReference type="ChEBI" id="CHEBI:15378"/>
        <dbReference type="ChEBI" id="CHEBI:58405"/>
        <dbReference type="ChEBI" id="CHEBI:60033"/>
        <dbReference type="ChEBI" id="CHEBI:78435"/>
        <dbReference type="EC" id="2.4.99.28"/>
    </reaction>
</comment>
<dbReference type="GO" id="GO:0009252">
    <property type="term" value="P:peptidoglycan biosynthetic process"/>
    <property type="evidence" value="ECO:0007669"/>
    <property type="project" value="UniProtKB-KW"/>
</dbReference>
<evidence type="ECO:0000256" key="7">
    <source>
        <dbReference type="ARBA" id="ARBA00022692"/>
    </source>
</evidence>
<dbReference type="GO" id="GO:0016020">
    <property type="term" value="C:membrane"/>
    <property type="evidence" value="ECO:0007669"/>
    <property type="project" value="UniProtKB-SubCell"/>
</dbReference>
<dbReference type="Gene3D" id="3.40.710.10">
    <property type="entry name" value="DD-peptidase/beta-lactamase superfamily"/>
    <property type="match status" value="2"/>
</dbReference>
<dbReference type="GO" id="GO:0006508">
    <property type="term" value="P:proteolysis"/>
    <property type="evidence" value="ECO:0007669"/>
    <property type="project" value="UniProtKB-KW"/>
</dbReference>
<sequence>MRRPPRAIVALLWSFLLLMAISLGVVGGLLVTYLQDLPTLDALEEYQPSLVTTLYSDHDEPFATFFEQKRSWVPLDNISRHLINGIIAVEDAQFYEHHGINFRGLARAFLVNLRAMRPVEGGSSITQQLTKILLLTPEKNLSRKVKEALLAVEIEKRYSKEKILELYLNQIYFGHGAYGVESAAQTYFKKSVDQLNIAEAATLAGLPRAPNYYSPITDKERAIRRRDHVLARMTERGFITNEQAASAFTVTFDEFSFEKTRNLGPYFVEYIRQQLEEKYGTYAVYHGGLKVYTTLNIDTQRSAESALIEGLRGIDKAKGFRLPRTRSLTAHDSGKSPLSYLIPKVGETLSATVTKILPRAIIVQVGGYQGDIALDKVPWLNASQPHQQLQIGMEVKVQVVSVNKRKKTLDLNLEQDPEIEGAFLALDPRDGGIKAMIGGYDFERSKFNRATQARRQPGSAFKPFIYAAAFDRGFTPSTIINDAPVSFPFLVDGKRIEWKPENYDRKFRGPTTLRYGLEHSTNVVAVKLIERIGVDPVITLAHDLGIESTLRREYALALGVSEVTLSEMVSAFGVFAHSGIRFLPYSIRKVVDNKGAPLEEYVPVSQRTMREETAFILTNVLKGVVERGTGSRARVLGRPVAGKTGTTQEATDAWFIGYTPNLVAGVWIGYDTKRSLGRHETSATLAVPIWTRFMQQVLKDTPSEEFPVPENVASVVVNYSSGRPTTLDDKDAIQEFFLK</sequence>
<evidence type="ECO:0000256" key="10">
    <source>
        <dbReference type="ARBA" id="ARBA00022984"/>
    </source>
</evidence>
<dbReference type="InterPro" id="IPR036950">
    <property type="entry name" value="PBP_transglycosylase"/>
</dbReference>
<dbReference type="EMBL" id="NVQC01000015">
    <property type="protein sequence ID" value="PTL36504.1"/>
    <property type="molecule type" value="Genomic_DNA"/>
</dbReference>
<dbReference type="GO" id="GO:0004180">
    <property type="term" value="F:carboxypeptidase activity"/>
    <property type="evidence" value="ECO:0007669"/>
    <property type="project" value="UniProtKB-KW"/>
</dbReference>
<keyword evidence="10" id="KW-0573">Peptidoglycan synthesis</keyword>
<keyword evidence="14" id="KW-0961">Cell wall biogenesis/degradation</keyword>
<dbReference type="AlphaFoldDB" id="A0A2T4TZG3"/>
<feature type="domain" description="S1 motif" evidence="17">
    <location>
        <begin position="346"/>
        <end position="414"/>
    </location>
</feature>
<keyword evidence="11" id="KW-1133">Transmembrane helix</keyword>
<dbReference type="SUPFAM" id="SSF56601">
    <property type="entry name" value="beta-lactamase/transpeptidase-like"/>
    <property type="match status" value="1"/>
</dbReference>
<evidence type="ECO:0000313" key="19">
    <source>
        <dbReference type="Proteomes" id="UP000241436"/>
    </source>
</evidence>
<dbReference type="GO" id="GO:0071555">
    <property type="term" value="P:cell wall organization"/>
    <property type="evidence" value="ECO:0007669"/>
    <property type="project" value="UniProtKB-KW"/>
</dbReference>
<keyword evidence="13" id="KW-0511">Multifunctional enzyme</keyword>
<dbReference type="EC" id="2.4.99.28" evidence="15"/>
<dbReference type="GO" id="GO:0008658">
    <property type="term" value="F:penicillin binding"/>
    <property type="evidence" value="ECO:0007669"/>
    <property type="project" value="InterPro"/>
</dbReference>
<keyword evidence="6" id="KW-0808">Transferase</keyword>
<dbReference type="GO" id="GO:0003676">
    <property type="term" value="F:nucleic acid binding"/>
    <property type="evidence" value="ECO:0007669"/>
    <property type="project" value="InterPro"/>
</dbReference>
<keyword evidence="5" id="KW-0328">Glycosyltransferase</keyword>
<gene>
    <name evidence="18" type="ORF">CLG94_03905</name>
</gene>
<dbReference type="FunFam" id="1.10.3810.10:FF:000003">
    <property type="entry name" value="Penicillin-binding protein 1a"/>
    <property type="match status" value="1"/>
</dbReference>
<proteinExistence type="predicted"/>
<dbReference type="GO" id="GO:0008955">
    <property type="term" value="F:peptidoglycan glycosyltransferase activity"/>
    <property type="evidence" value="ECO:0007669"/>
    <property type="project" value="UniProtKB-EC"/>
</dbReference>
<dbReference type="InterPro" id="IPR050396">
    <property type="entry name" value="Glycosyltr_51/Transpeptidase"/>
</dbReference>
<dbReference type="Pfam" id="PF00905">
    <property type="entry name" value="Transpeptidase"/>
    <property type="match status" value="1"/>
</dbReference>
<comment type="subcellular location">
    <subcellularLocation>
        <location evidence="1">Membrane</location>
    </subcellularLocation>
</comment>
<evidence type="ECO:0000256" key="2">
    <source>
        <dbReference type="ARBA" id="ARBA00004752"/>
    </source>
</evidence>
<dbReference type="SUPFAM" id="SSF50249">
    <property type="entry name" value="Nucleic acid-binding proteins"/>
    <property type="match status" value="1"/>
</dbReference>
<keyword evidence="19" id="KW-1185">Reference proteome</keyword>
<dbReference type="Proteomes" id="UP000241436">
    <property type="component" value="Unassembled WGS sequence"/>
</dbReference>
<evidence type="ECO:0000256" key="15">
    <source>
        <dbReference type="ARBA" id="ARBA00044770"/>
    </source>
</evidence>
<organism evidence="18 19">
    <name type="scientific">Candidatus Methylomirabilis limnetica</name>
    <dbReference type="NCBI Taxonomy" id="2033718"/>
    <lineage>
        <taxon>Bacteria</taxon>
        <taxon>Candidatus Methylomirabilota</taxon>
        <taxon>Candidatus Methylomirabilia</taxon>
        <taxon>Candidatus Methylomirabilales</taxon>
        <taxon>Candidatus Methylomirabilaceae</taxon>
        <taxon>Candidatus Methylomirabilis</taxon>
    </lineage>
</organism>
<dbReference type="InterPro" id="IPR001264">
    <property type="entry name" value="Glyco_trans_51"/>
</dbReference>
<dbReference type="SMART" id="SM00316">
    <property type="entry name" value="S1"/>
    <property type="match status" value="1"/>
</dbReference>
<dbReference type="GO" id="GO:0008360">
    <property type="term" value="P:regulation of cell shape"/>
    <property type="evidence" value="ECO:0007669"/>
    <property type="project" value="UniProtKB-KW"/>
</dbReference>
<evidence type="ECO:0000256" key="1">
    <source>
        <dbReference type="ARBA" id="ARBA00004370"/>
    </source>
</evidence>
<name>A0A2T4TZG3_9BACT</name>
<evidence type="ECO:0000256" key="3">
    <source>
        <dbReference type="ARBA" id="ARBA00022645"/>
    </source>
</evidence>
<comment type="pathway">
    <text evidence="2">Cell wall biogenesis; peptidoglycan biosynthesis.</text>
</comment>